<organism evidence="2 3">
    <name type="scientific">Heracleum sosnowskyi</name>
    <dbReference type="NCBI Taxonomy" id="360622"/>
    <lineage>
        <taxon>Eukaryota</taxon>
        <taxon>Viridiplantae</taxon>
        <taxon>Streptophyta</taxon>
        <taxon>Embryophyta</taxon>
        <taxon>Tracheophyta</taxon>
        <taxon>Spermatophyta</taxon>
        <taxon>Magnoliopsida</taxon>
        <taxon>eudicotyledons</taxon>
        <taxon>Gunneridae</taxon>
        <taxon>Pentapetalae</taxon>
        <taxon>asterids</taxon>
        <taxon>campanulids</taxon>
        <taxon>Apiales</taxon>
        <taxon>Apiaceae</taxon>
        <taxon>Apioideae</taxon>
        <taxon>apioid superclade</taxon>
        <taxon>Tordylieae</taxon>
        <taxon>Tordyliinae</taxon>
        <taxon>Heracleum</taxon>
    </lineage>
</organism>
<feature type="compositionally biased region" description="Polar residues" evidence="1">
    <location>
        <begin position="22"/>
        <end position="63"/>
    </location>
</feature>
<keyword evidence="3" id="KW-1185">Reference proteome</keyword>
<feature type="region of interest" description="Disordered" evidence="1">
    <location>
        <begin position="1"/>
        <end position="81"/>
    </location>
</feature>
<sequence>MRSPWFQASQRSPEQASHRSPDQTSQCSHEQTSQRSPEQTSQRSQQGTLQPTQHNTPVNTPYNTPEPKQKTPDESSIANNNIWKVGTMHTDGRVRIEVIEGMLEPSSKCSNRITNLLHERLEPKGFTWKEVSKETKEFYFEELKICVVELVGDEKELLSWRIGLERMYGSVGLRTGKLLNVKPNLKEKSRIVGVELTRGATLRHTLVVQLLAEQLQLIWQENGKEILAHLICLSICTQRSTIE</sequence>
<dbReference type="EMBL" id="JAUIZM010000002">
    <property type="protein sequence ID" value="KAK1398017.1"/>
    <property type="molecule type" value="Genomic_DNA"/>
</dbReference>
<reference evidence="2" key="1">
    <citation type="submission" date="2023-02" db="EMBL/GenBank/DDBJ databases">
        <title>Genome of toxic invasive species Heracleum sosnowskyi carries increased number of genes despite the absence of recent whole-genome duplications.</title>
        <authorList>
            <person name="Schelkunov M."/>
            <person name="Shtratnikova V."/>
            <person name="Makarenko M."/>
            <person name="Klepikova A."/>
            <person name="Omelchenko D."/>
            <person name="Novikova G."/>
            <person name="Obukhova E."/>
            <person name="Bogdanov V."/>
            <person name="Penin A."/>
            <person name="Logacheva M."/>
        </authorList>
    </citation>
    <scope>NUCLEOTIDE SEQUENCE</scope>
    <source>
        <strain evidence="2">Hsosn_3</strain>
        <tissue evidence="2">Leaf</tissue>
    </source>
</reference>
<reference evidence="2" key="2">
    <citation type="submission" date="2023-05" db="EMBL/GenBank/DDBJ databases">
        <authorList>
            <person name="Schelkunov M.I."/>
        </authorList>
    </citation>
    <scope>NUCLEOTIDE SEQUENCE</scope>
    <source>
        <strain evidence="2">Hsosn_3</strain>
        <tissue evidence="2">Leaf</tissue>
    </source>
</reference>
<dbReference type="AlphaFoldDB" id="A0AAD8J5D8"/>
<dbReference type="Proteomes" id="UP001237642">
    <property type="component" value="Unassembled WGS sequence"/>
</dbReference>
<evidence type="ECO:0000313" key="3">
    <source>
        <dbReference type="Proteomes" id="UP001237642"/>
    </source>
</evidence>
<comment type="caution">
    <text evidence="2">The sequence shown here is derived from an EMBL/GenBank/DDBJ whole genome shotgun (WGS) entry which is preliminary data.</text>
</comment>
<gene>
    <name evidence="2" type="ORF">POM88_007880</name>
</gene>
<proteinExistence type="predicted"/>
<accession>A0AAD8J5D8</accession>
<feature type="compositionally biased region" description="Polar residues" evidence="1">
    <location>
        <begin position="1"/>
        <end position="15"/>
    </location>
</feature>
<protein>
    <submittedName>
        <fullName evidence="2">Uncharacterized protein</fullName>
    </submittedName>
</protein>
<name>A0AAD8J5D8_9APIA</name>
<evidence type="ECO:0000256" key="1">
    <source>
        <dbReference type="SAM" id="MobiDB-lite"/>
    </source>
</evidence>
<evidence type="ECO:0000313" key="2">
    <source>
        <dbReference type="EMBL" id="KAK1398017.1"/>
    </source>
</evidence>